<dbReference type="KEGG" id="pmet:G4Y79_00750"/>
<name>A0A7S8IEY4_9CHLR</name>
<evidence type="ECO:0000313" key="2">
    <source>
        <dbReference type="Proteomes" id="UP000594468"/>
    </source>
</evidence>
<dbReference type="RefSeq" id="WP_195171003.1">
    <property type="nucleotide sequence ID" value="NZ_CP062983.1"/>
</dbReference>
<proteinExistence type="predicted"/>
<dbReference type="AlphaFoldDB" id="A0A7S8IEY4"/>
<dbReference type="Proteomes" id="UP000594468">
    <property type="component" value="Chromosome"/>
</dbReference>
<sequence>MSDLMLSTIANARHKELCKEADHARLVNLAKRLPFPRQRRKSIAH</sequence>
<dbReference type="EMBL" id="CP062983">
    <property type="protein sequence ID" value="QPC82934.1"/>
    <property type="molecule type" value="Genomic_DNA"/>
</dbReference>
<protein>
    <submittedName>
        <fullName evidence="1">Uncharacterized protein</fullName>
    </submittedName>
</protein>
<gene>
    <name evidence="1" type="ORF">G4Y79_00750</name>
</gene>
<keyword evidence="2" id="KW-1185">Reference proteome</keyword>
<accession>A0A7S8IEY4</accession>
<organism evidence="1 2">
    <name type="scientific">Phototrophicus methaneseepsis</name>
    <dbReference type="NCBI Taxonomy" id="2710758"/>
    <lineage>
        <taxon>Bacteria</taxon>
        <taxon>Bacillati</taxon>
        <taxon>Chloroflexota</taxon>
        <taxon>Candidatus Thermofontia</taxon>
        <taxon>Phototrophicales</taxon>
        <taxon>Phototrophicaceae</taxon>
        <taxon>Phototrophicus</taxon>
    </lineage>
</organism>
<reference evidence="1 2" key="1">
    <citation type="submission" date="2020-02" db="EMBL/GenBank/DDBJ databases">
        <authorList>
            <person name="Zheng R.K."/>
            <person name="Sun C.M."/>
        </authorList>
    </citation>
    <scope>NUCLEOTIDE SEQUENCE [LARGE SCALE GENOMIC DNA]</scope>
    <source>
        <strain evidence="2">rifampicinis</strain>
    </source>
</reference>
<evidence type="ECO:0000313" key="1">
    <source>
        <dbReference type="EMBL" id="QPC82934.1"/>
    </source>
</evidence>